<protein>
    <submittedName>
        <fullName evidence="1">Uncharacterized protein</fullName>
    </submittedName>
</protein>
<organism evidence="1 2">
    <name type="scientific">Vitis rotundifolia</name>
    <name type="common">Muscadine grape</name>
    <dbReference type="NCBI Taxonomy" id="103349"/>
    <lineage>
        <taxon>Eukaryota</taxon>
        <taxon>Viridiplantae</taxon>
        <taxon>Streptophyta</taxon>
        <taxon>Embryophyta</taxon>
        <taxon>Tracheophyta</taxon>
        <taxon>Spermatophyta</taxon>
        <taxon>Magnoliopsida</taxon>
        <taxon>eudicotyledons</taxon>
        <taxon>Gunneridae</taxon>
        <taxon>Pentapetalae</taxon>
        <taxon>rosids</taxon>
        <taxon>Vitales</taxon>
        <taxon>Vitaceae</taxon>
        <taxon>Viteae</taxon>
        <taxon>Vitis</taxon>
    </lineage>
</organism>
<dbReference type="EMBL" id="JARBHA010000019">
    <property type="protein sequence ID" value="KAJ9672607.1"/>
    <property type="molecule type" value="Genomic_DNA"/>
</dbReference>
<comment type="caution">
    <text evidence="1">The sequence shown here is derived from an EMBL/GenBank/DDBJ whole genome shotgun (WGS) entry which is preliminary data.</text>
</comment>
<evidence type="ECO:0000313" key="2">
    <source>
        <dbReference type="Proteomes" id="UP001168098"/>
    </source>
</evidence>
<reference evidence="1 2" key="1">
    <citation type="journal article" date="2023" name="BMC Biotechnol.">
        <title>Vitis rotundifolia cv Carlos genome sequencing.</title>
        <authorList>
            <person name="Huff M."/>
            <person name="Hulse-Kemp A."/>
            <person name="Scheffler B."/>
            <person name="Youngblood R."/>
            <person name="Simpson S."/>
            <person name="Babiker E."/>
            <person name="Staton M."/>
        </authorList>
    </citation>
    <scope>NUCLEOTIDE SEQUENCE [LARGE SCALE GENOMIC DNA]</scope>
    <source>
        <tissue evidence="1">Leaf</tissue>
    </source>
</reference>
<accession>A0AA39D814</accession>
<gene>
    <name evidence="1" type="ORF">PVL29_026005</name>
</gene>
<evidence type="ECO:0000313" key="1">
    <source>
        <dbReference type="EMBL" id="KAJ9672607.1"/>
    </source>
</evidence>
<dbReference type="Proteomes" id="UP001168098">
    <property type="component" value="Unassembled WGS sequence"/>
</dbReference>
<name>A0AA39D814_VITRO</name>
<dbReference type="AlphaFoldDB" id="A0AA39D814"/>
<keyword evidence="2" id="KW-1185">Reference proteome</keyword>
<proteinExistence type="predicted"/>
<sequence>MNFPKTLQMARPDDEDETHLIERILFESECIVSSSTMAGSSNSALKLDQSLASLSEYVSLLKAKTTI</sequence>